<dbReference type="SUPFAM" id="SSF50486">
    <property type="entry name" value="FMT C-terminal domain-like"/>
    <property type="match status" value="1"/>
</dbReference>
<keyword evidence="4 5" id="KW-0234">DNA repair</keyword>
<dbReference type="EC" id="3.2.2.-" evidence="5"/>
<sequence>MLKNRNKSKDFFEQGTVSLAKELLGKLIIVKNGDKILSGYITETEAYLGIIDEACHGYDGKRTPKVEALYQEAGTVYIYTMHTHKMLNIVSCEEGNPQAVLIRGIEPAAGKEVMEENRGKTGVLVSNGPGKLTKAMGIKDKFNMSKIGILSEKTDMKKIKENIIYIDFEKSKIPAEIKVSPRIGIPDKGIWTEKQLRFYVAGNRYVSGMRKSEYTDKCWKDL</sequence>
<comment type="similarity">
    <text evidence="1 5">Belongs to the DNA glycosylase MPG family.</text>
</comment>
<dbReference type="GO" id="GO:0006284">
    <property type="term" value="P:base-excision repair"/>
    <property type="evidence" value="ECO:0007669"/>
    <property type="project" value="InterPro"/>
</dbReference>
<dbReference type="Pfam" id="PF02245">
    <property type="entry name" value="Pur_DNA_glyco"/>
    <property type="match status" value="1"/>
</dbReference>
<evidence type="ECO:0000313" key="7">
    <source>
        <dbReference type="Proteomes" id="UP000321606"/>
    </source>
</evidence>
<dbReference type="NCBIfam" id="TIGR00567">
    <property type="entry name" value="3mg"/>
    <property type="match status" value="1"/>
</dbReference>
<evidence type="ECO:0000256" key="5">
    <source>
        <dbReference type="HAMAP-Rule" id="MF_00527"/>
    </source>
</evidence>
<dbReference type="OrthoDB" id="9794313at2"/>
<dbReference type="CDD" id="cd00540">
    <property type="entry name" value="AAG"/>
    <property type="match status" value="1"/>
</dbReference>
<dbReference type="STRING" id="714315.GCA_000516535_00025"/>
<reference evidence="6 7" key="1">
    <citation type="submission" date="2019-07" db="EMBL/GenBank/DDBJ databases">
        <title>Complete Genome Sequence of Leptotrichia goodfellowii Strain JCM 16774.</title>
        <authorList>
            <person name="Watanabe S."/>
            <person name="Cui L."/>
        </authorList>
    </citation>
    <scope>NUCLEOTIDE SEQUENCE [LARGE SCALE GENOMIC DNA]</scope>
    <source>
        <strain evidence="6 7">JCM16774</strain>
    </source>
</reference>
<dbReference type="AlphaFoldDB" id="A0A510J7C6"/>
<dbReference type="InterPro" id="IPR036995">
    <property type="entry name" value="MPG_sf"/>
</dbReference>
<dbReference type="PANTHER" id="PTHR10429:SF0">
    <property type="entry name" value="DNA-3-METHYLADENINE GLYCOSYLASE"/>
    <property type="match status" value="1"/>
</dbReference>
<organism evidence="6 7">
    <name type="scientific">Pseudoleptotrichia goodfellowii</name>
    <dbReference type="NCBI Taxonomy" id="157692"/>
    <lineage>
        <taxon>Bacteria</taxon>
        <taxon>Fusobacteriati</taxon>
        <taxon>Fusobacteriota</taxon>
        <taxon>Fusobacteriia</taxon>
        <taxon>Fusobacteriales</taxon>
        <taxon>Leptotrichiaceae</taxon>
        <taxon>Pseudoleptotrichia</taxon>
    </lineage>
</organism>
<dbReference type="Proteomes" id="UP000321606">
    <property type="component" value="Chromosome"/>
</dbReference>
<dbReference type="HAMAP" id="MF_00527">
    <property type="entry name" value="3MGH"/>
    <property type="match status" value="1"/>
</dbReference>
<gene>
    <name evidence="6" type="ORF">JCM16774_0023</name>
</gene>
<dbReference type="FunFam" id="3.10.300.10:FF:000001">
    <property type="entry name" value="Putative 3-methyladenine DNA glycosylase"/>
    <property type="match status" value="1"/>
</dbReference>
<dbReference type="RefSeq" id="WP_026736781.1">
    <property type="nucleotide sequence ID" value="NZ_AP019822.1"/>
</dbReference>
<protein>
    <recommendedName>
        <fullName evidence="5">Putative 3-methyladenine DNA glycosylase</fullName>
        <ecNumber evidence="5">3.2.2.-</ecNumber>
    </recommendedName>
</protein>
<dbReference type="GO" id="GO:0003905">
    <property type="term" value="F:alkylbase DNA N-glycosylase activity"/>
    <property type="evidence" value="ECO:0007669"/>
    <property type="project" value="InterPro"/>
</dbReference>
<evidence type="ECO:0000256" key="2">
    <source>
        <dbReference type="ARBA" id="ARBA00022763"/>
    </source>
</evidence>
<dbReference type="PANTHER" id="PTHR10429">
    <property type="entry name" value="DNA-3-METHYLADENINE GLYCOSYLASE"/>
    <property type="match status" value="1"/>
</dbReference>
<evidence type="ECO:0000256" key="4">
    <source>
        <dbReference type="ARBA" id="ARBA00023204"/>
    </source>
</evidence>
<dbReference type="InterPro" id="IPR003180">
    <property type="entry name" value="MPG"/>
</dbReference>
<dbReference type="GO" id="GO:0003677">
    <property type="term" value="F:DNA binding"/>
    <property type="evidence" value="ECO:0007669"/>
    <property type="project" value="InterPro"/>
</dbReference>
<accession>A0A510J7C6</accession>
<name>A0A510J7C6_9FUSO</name>
<keyword evidence="2 5" id="KW-0227">DNA damage</keyword>
<dbReference type="EMBL" id="AP019822">
    <property type="protein sequence ID" value="BBM35118.1"/>
    <property type="molecule type" value="Genomic_DNA"/>
</dbReference>
<evidence type="ECO:0000256" key="3">
    <source>
        <dbReference type="ARBA" id="ARBA00022801"/>
    </source>
</evidence>
<keyword evidence="3 5" id="KW-0378">Hydrolase</keyword>
<dbReference type="KEGG" id="lgo:JCM16774_0023"/>
<dbReference type="InterPro" id="IPR011034">
    <property type="entry name" value="Formyl_transferase-like_C_sf"/>
</dbReference>
<proteinExistence type="inferred from homology"/>
<evidence type="ECO:0000256" key="1">
    <source>
        <dbReference type="ARBA" id="ARBA00009232"/>
    </source>
</evidence>
<dbReference type="Gene3D" id="3.10.300.10">
    <property type="entry name" value="Methylpurine-DNA glycosylase (MPG)"/>
    <property type="match status" value="1"/>
</dbReference>
<evidence type="ECO:0000313" key="6">
    <source>
        <dbReference type="EMBL" id="BBM35118.1"/>
    </source>
</evidence>